<gene>
    <name evidence="4" type="primary">PPE43_1</name>
    <name evidence="5" type="ORF">BST20_16080</name>
    <name evidence="4" type="ORF">MBRA_45610</name>
</gene>
<dbReference type="FunFam" id="1.20.1260.20:FF:000001">
    <property type="entry name" value="PPE family protein PPE41"/>
    <property type="match status" value="1"/>
</dbReference>
<dbReference type="PANTHER" id="PTHR46766:SF1">
    <property type="entry name" value="GLUTAMINE-RICH PROTEIN 2"/>
    <property type="match status" value="1"/>
</dbReference>
<dbReference type="InterPro" id="IPR038332">
    <property type="entry name" value="PPE_sf"/>
</dbReference>
<dbReference type="InterPro" id="IPR000030">
    <property type="entry name" value="PPE_dom"/>
</dbReference>
<dbReference type="EMBL" id="MVHM01000010">
    <property type="protein sequence ID" value="ORA36081.1"/>
    <property type="molecule type" value="Genomic_DNA"/>
</dbReference>
<dbReference type="GO" id="GO:0052572">
    <property type="term" value="P:response to host immune response"/>
    <property type="evidence" value="ECO:0007669"/>
    <property type="project" value="TreeGrafter"/>
</dbReference>
<comment type="similarity">
    <text evidence="1">Belongs to the mycobacterial PPE family.</text>
</comment>
<evidence type="ECO:0000313" key="7">
    <source>
        <dbReference type="Proteomes" id="UP000467379"/>
    </source>
</evidence>
<accession>A0A7I7W9R2</accession>
<evidence type="ECO:0000313" key="4">
    <source>
        <dbReference type="EMBL" id="BBZ14366.1"/>
    </source>
</evidence>
<reference evidence="4" key="3">
    <citation type="submission" date="2020-02" db="EMBL/GenBank/DDBJ databases">
        <authorList>
            <person name="Matsumoto Y."/>
            <person name="Kinjo T."/>
            <person name="Motooka D."/>
            <person name="Nabeya D."/>
            <person name="Jung N."/>
            <person name="Uechi K."/>
            <person name="Horii T."/>
            <person name="Iida T."/>
            <person name="Fujita J."/>
            <person name="Nakamura S."/>
        </authorList>
    </citation>
    <scope>NUCLEOTIDE SEQUENCE</scope>
    <source>
        <strain evidence="4">JCM 12687</strain>
    </source>
</reference>
<protein>
    <submittedName>
        <fullName evidence="5">PPE family protein</fullName>
    </submittedName>
</protein>
<organism evidence="5 6">
    <name type="scientific">Mycobacterium branderi</name>
    <dbReference type="NCBI Taxonomy" id="43348"/>
    <lineage>
        <taxon>Bacteria</taxon>
        <taxon>Bacillati</taxon>
        <taxon>Actinomycetota</taxon>
        <taxon>Actinomycetes</taxon>
        <taxon>Mycobacteriales</taxon>
        <taxon>Mycobacteriaceae</taxon>
        <taxon>Mycobacterium</taxon>
    </lineage>
</organism>
<reference evidence="5 6" key="1">
    <citation type="submission" date="2016-12" db="EMBL/GenBank/DDBJ databases">
        <title>The new phylogeny of genus Mycobacterium.</title>
        <authorList>
            <person name="Tortoli E."/>
            <person name="Trovato A."/>
            <person name="Cirillo D.M."/>
        </authorList>
    </citation>
    <scope>NUCLEOTIDE SEQUENCE [LARGE SCALE GENOMIC DNA]</scope>
    <source>
        <strain evidence="5 6">DSM 44624</strain>
    </source>
</reference>
<evidence type="ECO:0000313" key="6">
    <source>
        <dbReference type="Proteomes" id="UP000192441"/>
    </source>
</evidence>
<reference evidence="4 7" key="2">
    <citation type="journal article" date="2019" name="Emerg. Microbes Infect.">
        <title>Comprehensive subspecies identification of 175 nontuberculous mycobacteria species based on 7547 genomic profiles.</title>
        <authorList>
            <person name="Matsumoto Y."/>
            <person name="Kinjo T."/>
            <person name="Motooka D."/>
            <person name="Nabeya D."/>
            <person name="Jung N."/>
            <person name="Uechi K."/>
            <person name="Horii T."/>
            <person name="Iida T."/>
            <person name="Fujita J."/>
            <person name="Nakamura S."/>
        </authorList>
    </citation>
    <scope>NUCLEOTIDE SEQUENCE [LARGE SCALE GENOMIC DNA]</scope>
    <source>
        <strain evidence="4 7">JCM 12687</strain>
    </source>
</reference>
<dbReference type="Pfam" id="PF12484">
    <property type="entry name" value="PPE-SVP"/>
    <property type="match status" value="1"/>
</dbReference>
<dbReference type="Proteomes" id="UP000467379">
    <property type="component" value="Chromosome"/>
</dbReference>
<dbReference type="EMBL" id="AP022606">
    <property type="protein sequence ID" value="BBZ14366.1"/>
    <property type="molecule type" value="Genomic_DNA"/>
</dbReference>
<dbReference type="OrthoDB" id="4753184at2"/>
<dbReference type="Gene3D" id="1.20.1260.20">
    <property type="entry name" value="PPE superfamily"/>
    <property type="match status" value="1"/>
</dbReference>
<evidence type="ECO:0000259" key="2">
    <source>
        <dbReference type="Pfam" id="PF00823"/>
    </source>
</evidence>
<feature type="domain" description="PPE family C-terminal" evidence="3">
    <location>
        <begin position="306"/>
        <end position="386"/>
    </location>
</feature>
<dbReference type="SUPFAM" id="SSF140459">
    <property type="entry name" value="PE/PPE dimer-like"/>
    <property type="match status" value="1"/>
</dbReference>
<evidence type="ECO:0000256" key="1">
    <source>
        <dbReference type="ARBA" id="ARBA00010652"/>
    </source>
</evidence>
<proteinExistence type="inferred from homology"/>
<dbReference type="InterPro" id="IPR022171">
    <property type="entry name" value="PPE_C"/>
</dbReference>
<dbReference type="Pfam" id="PF00823">
    <property type="entry name" value="PPE"/>
    <property type="match status" value="1"/>
</dbReference>
<feature type="domain" description="PPE" evidence="2">
    <location>
        <begin position="2"/>
        <end position="162"/>
    </location>
</feature>
<sequence length="390" mass="37243">MDFGALPPEVNSARMYAGPGAGPMMAVAAAWHALGAELATTAASYESVISALTGEEWLGPSSAAMAAAAAPYVAWMNTTAAAAEHAAAQATASAAAFEAAFAMTVPPPVIAANRAQLAALVATNFLGQNTPAIAATEAHYGEMWAQDAAAMYGYAGSSASAGVLQPLTAPAPTTNPAGLAGQAAAVSGAGTQAQLSQLVSTLPSAVQGMASPLAGSGGSGGFLSDFINSTQNIGIWNTIQTYSQAAGNIAAWNMFGGIMGGIGAAKAENALPAAMAVGAGEASGGTVLMGSVGPVGAAGLAGAPVSAGLGQASSVGGLSVPASWSAATPAGTGSATLAGTGWAAAAEETAPVAAVPAGMPAVASAGRGGFGFGAPRYGFKPTVMPKSVVG</sequence>
<name>A0A7I7W9R2_9MYCO</name>
<dbReference type="Proteomes" id="UP000192441">
    <property type="component" value="Unassembled WGS sequence"/>
</dbReference>
<dbReference type="PANTHER" id="PTHR46766">
    <property type="entry name" value="GLUTAMINE-RICH PROTEIN 2"/>
    <property type="match status" value="1"/>
</dbReference>
<keyword evidence="7" id="KW-1185">Reference proteome</keyword>
<dbReference type="RefSeq" id="WP_083132402.1">
    <property type="nucleotide sequence ID" value="NZ_AP022606.1"/>
</dbReference>
<evidence type="ECO:0000259" key="3">
    <source>
        <dbReference type="Pfam" id="PF12484"/>
    </source>
</evidence>
<dbReference type="AlphaFoldDB" id="A0A7I7W9R2"/>
<evidence type="ECO:0000313" key="5">
    <source>
        <dbReference type="EMBL" id="ORA36081.1"/>
    </source>
</evidence>